<accession>A0AAV6X4V9</accession>
<keyword evidence="2" id="KW-1185">Reference proteome</keyword>
<evidence type="ECO:0000313" key="2">
    <source>
        <dbReference type="Proteomes" id="UP000826271"/>
    </source>
</evidence>
<evidence type="ECO:0000313" key="1">
    <source>
        <dbReference type="EMBL" id="KAG8376460.1"/>
    </source>
</evidence>
<dbReference type="AlphaFoldDB" id="A0AAV6X4V9"/>
<organism evidence="1 2">
    <name type="scientific">Buddleja alternifolia</name>
    <dbReference type="NCBI Taxonomy" id="168488"/>
    <lineage>
        <taxon>Eukaryota</taxon>
        <taxon>Viridiplantae</taxon>
        <taxon>Streptophyta</taxon>
        <taxon>Embryophyta</taxon>
        <taxon>Tracheophyta</taxon>
        <taxon>Spermatophyta</taxon>
        <taxon>Magnoliopsida</taxon>
        <taxon>eudicotyledons</taxon>
        <taxon>Gunneridae</taxon>
        <taxon>Pentapetalae</taxon>
        <taxon>asterids</taxon>
        <taxon>lamiids</taxon>
        <taxon>Lamiales</taxon>
        <taxon>Scrophulariaceae</taxon>
        <taxon>Buddlejeae</taxon>
        <taxon>Buddleja</taxon>
    </lineage>
</organism>
<reference evidence="1" key="1">
    <citation type="submission" date="2019-10" db="EMBL/GenBank/DDBJ databases">
        <authorList>
            <person name="Zhang R."/>
            <person name="Pan Y."/>
            <person name="Wang J."/>
            <person name="Ma R."/>
            <person name="Yu S."/>
        </authorList>
    </citation>
    <scope>NUCLEOTIDE SEQUENCE</scope>
    <source>
        <strain evidence="1">LA-IB0</strain>
        <tissue evidence="1">Leaf</tissue>
    </source>
</reference>
<comment type="caution">
    <text evidence="1">The sequence shown here is derived from an EMBL/GenBank/DDBJ whole genome shotgun (WGS) entry which is preliminary data.</text>
</comment>
<protein>
    <submittedName>
        <fullName evidence="1">Uncharacterized protein</fullName>
    </submittedName>
</protein>
<gene>
    <name evidence="1" type="ORF">BUALT_Bualt09G0065700</name>
</gene>
<name>A0AAV6X4V9_9LAMI</name>
<dbReference type="EMBL" id="WHWC01000009">
    <property type="protein sequence ID" value="KAG8376460.1"/>
    <property type="molecule type" value="Genomic_DNA"/>
</dbReference>
<dbReference type="Gene3D" id="3.90.25.10">
    <property type="entry name" value="UDP-galactose 4-epimerase, domain 1"/>
    <property type="match status" value="1"/>
</dbReference>
<dbReference type="Proteomes" id="UP000826271">
    <property type="component" value="Unassembled WGS sequence"/>
</dbReference>
<sequence>MKFLYGEEGECDAFVCEFEAIRKQPMTVYGVGKQARSFQYVSDLVVKETIDPSGTIEFKPNTAARY</sequence>
<proteinExistence type="predicted"/>